<evidence type="ECO:0000259" key="5">
    <source>
        <dbReference type="Pfam" id="PF13657"/>
    </source>
</evidence>
<dbReference type="GO" id="GO:0004674">
    <property type="term" value="F:protein serine/threonine kinase activity"/>
    <property type="evidence" value="ECO:0007669"/>
    <property type="project" value="TreeGrafter"/>
</dbReference>
<dbReference type="RefSeq" id="WP_149306346.1">
    <property type="nucleotide sequence ID" value="NZ_SRSD01000002.1"/>
</dbReference>
<accession>A0A5A9XQ78</accession>
<evidence type="ECO:0000256" key="1">
    <source>
        <dbReference type="ARBA" id="ARBA00010164"/>
    </source>
</evidence>
<dbReference type="NCBIfam" id="TIGR03071">
    <property type="entry name" value="couple_hipA"/>
    <property type="match status" value="1"/>
</dbReference>
<evidence type="ECO:0000259" key="4">
    <source>
        <dbReference type="Pfam" id="PF07804"/>
    </source>
</evidence>
<dbReference type="InterPro" id="IPR052028">
    <property type="entry name" value="HipA_Ser/Thr_kinase"/>
</dbReference>
<dbReference type="Pfam" id="PF07804">
    <property type="entry name" value="HipA_C"/>
    <property type="match status" value="1"/>
</dbReference>
<dbReference type="PANTHER" id="PTHR37419">
    <property type="entry name" value="SERINE/THREONINE-PROTEIN KINASE TOXIN HIPA"/>
    <property type="match status" value="1"/>
</dbReference>
<name>A0A5A9XQ78_9BACT</name>
<evidence type="ECO:0000256" key="3">
    <source>
        <dbReference type="ARBA" id="ARBA00022777"/>
    </source>
</evidence>
<feature type="domain" description="HipA-like C-terminal" evidence="4">
    <location>
        <begin position="145"/>
        <end position="372"/>
    </location>
</feature>
<evidence type="ECO:0000313" key="6">
    <source>
        <dbReference type="EMBL" id="KAA0894189.1"/>
    </source>
</evidence>
<feature type="domain" description="HipA N-terminal subdomain 1" evidence="5">
    <location>
        <begin position="6"/>
        <end position="102"/>
    </location>
</feature>
<dbReference type="CDD" id="cd17793">
    <property type="entry name" value="HipA"/>
    <property type="match status" value="1"/>
</dbReference>
<comment type="caution">
    <text evidence="6">The sequence shown here is derived from an EMBL/GenBank/DDBJ whole genome shotgun (WGS) entry which is preliminary data.</text>
</comment>
<gene>
    <name evidence="6" type="ORF">ET418_04330</name>
</gene>
<dbReference type="EMBL" id="SRSD01000002">
    <property type="protein sequence ID" value="KAA0894189.1"/>
    <property type="molecule type" value="Genomic_DNA"/>
</dbReference>
<comment type="similarity">
    <text evidence="1">Belongs to the HipA Ser/Thr kinase family.</text>
</comment>
<protein>
    <submittedName>
        <fullName evidence="6">Type II toxin-antitoxin system HipA family toxin</fullName>
    </submittedName>
</protein>
<dbReference type="Gene3D" id="1.10.1070.20">
    <property type="match status" value="1"/>
</dbReference>
<dbReference type="GO" id="GO:0005829">
    <property type="term" value="C:cytosol"/>
    <property type="evidence" value="ECO:0007669"/>
    <property type="project" value="TreeGrafter"/>
</dbReference>
<dbReference type="InterPro" id="IPR012893">
    <property type="entry name" value="HipA-like_C"/>
</dbReference>
<dbReference type="PANTHER" id="PTHR37419:SF1">
    <property type="entry name" value="SERINE_THREONINE-PROTEIN KINASE TOXIN HIPA"/>
    <property type="match status" value="1"/>
</dbReference>
<dbReference type="Pfam" id="PF13657">
    <property type="entry name" value="Couple_hipA"/>
    <property type="match status" value="1"/>
</dbReference>
<keyword evidence="3" id="KW-0418">Kinase</keyword>
<evidence type="ECO:0000256" key="2">
    <source>
        <dbReference type="ARBA" id="ARBA00022679"/>
    </source>
</evidence>
<dbReference type="Proteomes" id="UP000324298">
    <property type="component" value="Unassembled WGS sequence"/>
</dbReference>
<dbReference type="AlphaFoldDB" id="A0A5A9XQ78"/>
<dbReference type="OrthoDB" id="9805913at2"/>
<reference evidence="6 7" key="1">
    <citation type="submission" date="2019-04" db="EMBL/GenBank/DDBJ databases">
        <title>Geobacter ruber sp. nov., ferric-reducing bacteria isolated from paddy soil.</title>
        <authorList>
            <person name="Xu Z."/>
            <person name="Masuda Y."/>
            <person name="Itoh H."/>
            <person name="Senoo K."/>
        </authorList>
    </citation>
    <scope>NUCLEOTIDE SEQUENCE [LARGE SCALE GENOMIC DNA]</scope>
    <source>
        <strain evidence="6 7">Red88</strain>
    </source>
</reference>
<proteinExistence type="inferred from homology"/>
<sequence>MITKLVVLLDNETVGHLWLDEKRTFCFQYEKSWAQTSQIPLSLSLPIRDEPYLDDEPHAFFANLLPEQKIREVVARNLGVSLRNDFGLLEKIGGDCAGAVSLYPDGARLSKEEATYTLLTTPELTKILQQLPQRPLLAGELGFRLSLAGAQKKLPVYFSDEVFYLTLGGAPSNYIIKPPMEVLDGTVENEAFCMALAGEIGIDVPSSFICELDGLRVFVIKRYDRTGSNGEIRRLHQEDFCQALSVSPEFKYENEGGPGFVQCVDLLRKKSCRSGKDVLSLIDWLIFNYLVGNSDAHGKNVSFLLVPEGPVLAPFYDLISTRIYRHFGLAEGLAMGIGGENDPAAIQRRHWEALAEELAIKPKFLLSRVLVIAHKIQSVRLKLFERGFDRYKCDSLYRLNELISDSCDKTIRRIS</sequence>
<keyword evidence="7" id="KW-1185">Reference proteome</keyword>
<keyword evidence="2" id="KW-0808">Transferase</keyword>
<organism evidence="6 7">
    <name type="scientific">Oryzomonas rubra</name>
    <dbReference type="NCBI Taxonomy" id="2509454"/>
    <lineage>
        <taxon>Bacteria</taxon>
        <taxon>Pseudomonadati</taxon>
        <taxon>Thermodesulfobacteriota</taxon>
        <taxon>Desulfuromonadia</taxon>
        <taxon>Geobacterales</taxon>
        <taxon>Geobacteraceae</taxon>
        <taxon>Oryzomonas</taxon>
    </lineage>
</organism>
<dbReference type="InterPro" id="IPR017508">
    <property type="entry name" value="HipA_N1"/>
</dbReference>
<evidence type="ECO:0000313" key="7">
    <source>
        <dbReference type="Proteomes" id="UP000324298"/>
    </source>
</evidence>